<feature type="transmembrane region" description="Helical" evidence="1">
    <location>
        <begin position="21"/>
        <end position="40"/>
    </location>
</feature>
<dbReference type="EMBL" id="PVBR01000013">
    <property type="protein sequence ID" value="PRD42223.1"/>
    <property type="molecule type" value="Genomic_DNA"/>
</dbReference>
<evidence type="ECO:0008006" key="4">
    <source>
        <dbReference type="Google" id="ProtNLM"/>
    </source>
</evidence>
<gene>
    <name evidence="2" type="ORF">C5748_17320</name>
</gene>
<keyword evidence="1" id="KW-1133">Transmembrane helix</keyword>
<name>A0A2S9INX5_9HYPH</name>
<reference evidence="2 3" key="1">
    <citation type="submission" date="2018-02" db="EMBL/GenBank/DDBJ databases">
        <title>The draft genome of Phyllobacterium sp. 1N-3.</title>
        <authorList>
            <person name="Liu L."/>
            <person name="Li L."/>
            <person name="Zhang X."/>
            <person name="Wang T."/>
            <person name="Liang L."/>
        </authorList>
    </citation>
    <scope>NUCLEOTIDE SEQUENCE [LARGE SCALE GENOMIC DNA]</scope>
    <source>
        <strain evidence="2 3">1N-3</strain>
    </source>
</reference>
<organism evidence="2 3">
    <name type="scientific">Phyllobacterium phragmitis</name>
    <dbReference type="NCBI Taxonomy" id="2670329"/>
    <lineage>
        <taxon>Bacteria</taxon>
        <taxon>Pseudomonadati</taxon>
        <taxon>Pseudomonadota</taxon>
        <taxon>Alphaproteobacteria</taxon>
        <taxon>Hyphomicrobiales</taxon>
        <taxon>Phyllobacteriaceae</taxon>
        <taxon>Phyllobacterium</taxon>
    </lineage>
</organism>
<evidence type="ECO:0000313" key="3">
    <source>
        <dbReference type="Proteomes" id="UP000239434"/>
    </source>
</evidence>
<keyword evidence="1" id="KW-0812">Transmembrane</keyword>
<comment type="caution">
    <text evidence="2">The sequence shown here is derived from an EMBL/GenBank/DDBJ whole genome shotgun (WGS) entry which is preliminary data.</text>
</comment>
<dbReference type="AlphaFoldDB" id="A0A2S9INX5"/>
<keyword evidence="1" id="KW-0472">Membrane</keyword>
<evidence type="ECO:0000256" key="1">
    <source>
        <dbReference type="SAM" id="Phobius"/>
    </source>
</evidence>
<accession>A0A2S9INX5</accession>
<protein>
    <recommendedName>
        <fullName evidence="4">DUF4175 domain-containing protein</fullName>
    </recommendedName>
</protein>
<keyword evidence="3" id="KW-1185">Reference proteome</keyword>
<proteinExistence type="predicted"/>
<feature type="transmembrane region" description="Helical" evidence="1">
    <location>
        <begin position="52"/>
        <end position="77"/>
    </location>
</feature>
<evidence type="ECO:0000313" key="2">
    <source>
        <dbReference type="EMBL" id="PRD42223.1"/>
    </source>
</evidence>
<dbReference type="Proteomes" id="UP000239434">
    <property type="component" value="Unassembled WGS sequence"/>
</dbReference>
<sequence>MPLIDDGKPWIRASWPVLKGSTVTGIFLGFLTGVLSHLSGNTISANGMELSGWFGVWSLAAALGIAGFMFGLIWMLVFRALGEAARR</sequence>